<reference evidence="2" key="1">
    <citation type="submission" date="2022-07" db="EMBL/GenBank/DDBJ databases">
        <title>Phylogenomic reconstructions and comparative analyses of Kickxellomycotina fungi.</title>
        <authorList>
            <person name="Reynolds N.K."/>
            <person name="Stajich J.E."/>
            <person name="Barry K."/>
            <person name="Grigoriev I.V."/>
            <person name="Crous P."/>
            <person name="Smith M.E."/>
        </authorList>
    </citation>
    <scope>NUCLEOTIDE SEQUENCE</scope>
    <source>
        <strain evidence="2">RSA 861</strain>
    </source>
</reference>
<keyword evidence="3" id="KW-1185">Reference proteome</keyword>
<evidence type="ECO:0000313" key="2">
    <source>
        <dbReference type="EMBL" id="KAJ1910712.1"/>
    </source>
</evidence>
<keyword evidence="1" id="KW-1133">Transmembrane helix</keyword>
<name>A0A9W8DMN9_9FUNG</name>
<dbReference type="Proteomes" id="UP001150569">
    <property type="component" value="Unassembled WGS sequence"/>
</dbReference>
<gene>
    <name evidence="2" type="ORF">IWQ60_010506</name>
</gene>
<organism evidence="2 3">
    <name type="scientific">Tieghemiomyces parasiticus</name>
    <dbReference type="NCBI Taxonomy" id="78921"/>
    <lineage>
        <taxon>Eukaryota</taxon>
        <taxon>Fungi</taxon>
        <taxon>Fungi incertae sedis</taxon>
        <taxon>Zoopagomycota</taxon>
        <taxon>Kickxellomycotina</taxon>
        <taxon>Dimargaritomycetes</taxon>
        <taxon>Dimargaritales</taxon>
        <taxon>Dimargaritaceae</taxon>
        <taxon>Tieghemiomyces</taxon>
    </lineage>
</organism>
<sequence length="253" mass="26404">MMAPIAPAGLLVPIASAHFADEPSLKASMTSEGSPPEPGAAVEPGAELDISTVDQGDGAAVTEPSQLTTIRAVGSASPSGLASQLFQLTTHQAEAWASDKPLSTIIGVGLLVLTLTFSRLFIVVVCLAGGITAGYLWAQDPQISVWGPASVEASKDLKALTPAARAQRERQAHILAAADREVTDRITAAAAVGRLEAANILAASAELTPSKGGSLPPPVQRAWTRLADLVLRDFVDYWYLPLEVSKSGDLRRH</sequence>
<comment type="caution">
    <text evidence="2">The sequence shown here is derived from an EMBL/GenBank/DDBJ whole genome shotgun (WGS) entry which is preliminary data.</text>
</comment>
<protein>
    <submittedName>
        <fullName evidence="2">Uncharacterized protein</fullName>
    </submittedName>
</protein>
<evidence type="ECO:0000313" key="3">
    <source>
        <dbReference type="Proteomes" id="UP001150569"/>
    </source>
</evidence>
<proteinExistence type="predicted"/>
<accession>A0A9W8DMN9</accession>
<feature type="transmembrane region" description="Helical" evidence="1">
    <location>
        <begin position="105"/>
        <end position="138"/>
    </location>
</feature>
<dbReference type="AlphaFoldDB" id="A0A9W8DMN9"/>
<keyword evidence="1" id="KW-0812">Transmembrane</keyword>
<dbReference type="EMBL" id="JANBPT010001015">
    <property type="protein sequence ID" value="KAJ1910712.1"/>
    <property type="molecule type" value="Genomic_DNA"/>
</dbReference>
<evidence type="ECO:0000256" key="1">
    <source>
        <dbReference type="SAM" id="Phobius"/>
    </source>
</evidence>
<feature type="non-terminal residue" evidence="2">
    <location>
        <position position="253"/>
    </location>
</feature>
<keyword evidence="1" id="KW-0472">Membrane</keyword>